<evidence type="ECO:0000313" key="2">
    <source>
        <dbReference type="Proteomes" id="UP000014923"/>
    </source>
</evidence>
<accession>R7RNJ5</accession>
<evidence type="ECO:0000313" key="1">
    <source>
        <dbReference type="EMBL" id="CDF57767.1"/>
    </source>
</evidence>
<keyword evidence="2" id="KW-1185">Reference proteome</keyword>
<comment type="caution">
    <text evidence="1">The sequence shown here is derived from an EMBL/GenBank/DDBJ whole genome shotgun (WGS) entry which is preliminary data.</text>
</comment>
<dbReference type="eggNOG" id="ENOG503350P">
    <property type="taxonomic scope" value="Bacteria"/>
</dbReference>
<organism evidence="1 2">
    <name type="scientific">Thermobrachium celere DSM 8682</name>
    <dbReference type="NCBI Taxonomy" id="941824"/>
    <lineage>
        <taxon>Bacteria</taxon>
        <taxon>Bacillati</taxon>
        <taxon>Bacillota</taxon>
        <taxon>Clostridia</taxon>
        <taxon>Eubacteriales</taxon>
        <taxon>Clostridiaceae</taxon>
        <taxon>Thermobrachium</taxon>
    </lineage>
</organism>
<dbReference type="OrthoDB" id="1912932at2"/>
<gene>
    <name evidence="1" type="ORF">TCEL_01681</name>
</gene>
<proteinExistence type="predicted"/>
<dbReference type="RefSeq" id="WP_018661221.1">
    <property type="nucleotide sequence ID" value="NZ_HF952018.1"/>
</dbReference>
<dbReference type="HOGENOM" id="CLU_2567925_0_0_9"/>
<dbReference type="Proteomes" id="UP000014923">
    <property type="component" value="Unassembled WGS sequence"/>
</dbReference>
<protein>
    <submittedName>
        <fullName evidence="1">Uncharacterized protein</fullName>
    </submittedName>
</protein>
<dbReference type="EMBL" id="CAVN010000090">
    <property type="protein sequence ID" value="CDF57767.1"/>
    <property type="molecule type" value="Genomic_DNA"/>
</dbReference>
<sequence length="78" mass="9017">MFYCTSCKRIVKDGGVCEFCASQQLKELKLDTPVNVVGTKLKGRVLKVSDDKVRLLIRDDSNNRFIKEYSYKELKKIL</sequence>
<name>R7RNJ5_9CLOT</name>
<reference evidence="1" key="1">
    <citation type="submission" date="2013-03" db="EMBL/GenBank/DDBJ databases">
        <title>Draft genome sequence of the hydrogen-ethanol-producing anaerobic alkalithermophilic Caloramator celere.</title>
        <authorList>
            <person name="Ciranna A."/>
            <person name="Larjo A."/>
            <person name="Kivisto A."/>
            <person name="Santala V."/>
            <person name="Roos C."/>
            <person name="Karp M."/>
        </authorList>
    </citation>
    <scope>NUCLEOTIDE SEQUENCE [LARGE SCALE GENOMIC DNA]</scope>
    <source>
        <strain evidence="1">DSM 8682</strain>
    </source>
</reference>
<dbReference type="AlphaFoldDB" id="R7RNJ5"/>